<dbReference type="InterPro" id="IPR024325">
    <property type="entry name" value="DUF3835"/>
</dbReference>
<feature type="region of interest" description="Disordered" evidence="1">
    <location>
        <begin position="259"/>
        <end position="318"/>
    </location>
</feature>
<proteinExistence type="predicted"/>
<evidence type="ECO:0000313" key="3">
    <source>
        <dbReference type="EMBL" id="PRT54218.1"/>
    </source>
</evidence>
<feature type="compositionally biased region" description="Acidic residues" evidence="1">
    <location>
        <begin position="188"/>
        <end position="198"/>
    </location>
</feature>
<feature type="compositionally biased region" description="Polar residues" evidence="1">
    <location>
        <begin position="377"/>
        <end position="389"/>
    </location>
</feature>
<dbReference type="Gene3D" id="1.10.287.370">
    <property type="match status" value="1"/>
</dbReference>
<dbReference type="RefSeq" id="XP_024664163.1">
    <property type="nucleotide sequence ID" value="XM_024808395.1"/>
</dbReference>
<feature type="compositionally biased region" description="Basic and acidic residues" evidence="1">
    <location>
        <begin position="259"/>
        <end position="273"/>
    </location>
</feature>
<feature type="region of interest" description="Disordered" evidence="1">
    <location>
        <begin position="109"/>
        <end position="156"/>
    </location>
</feature>
<evidence type="ECO:0000256" key="1">
    <source>
        <dbReference type="SAM" id="MobiDB-lite"/>
    </source>
</evidence>
<dbReference type="AlphaFoldDB" id="A0A2T0FGU5"/>
<comment type="caution">
    <text evidence="3">The sequence shown here is derived from an EMBL/GenBank/DDBJ whole genome shotgun (WGS) entry which is preliminary data.</text>
</comment>
<dbReference type="EMBL" id="NDIQ01000021">
    <property type="protein sequence ID" value="PRT54218.1"/>
    <property type="molecule type" value="Genomic_DNA"/>
</dbReference>
<dbReference type="SUPFAM" id="SSF46579">
    <property type="entry name" value="Prefoldin"/>
    <property type="match status" value="1"/>
</dbReference>
<feature type="domain" description="DUF3835" evidence="2">
    <location>
        <begin position="482"/>
        <end position="555"/>
    </location>
</feature>
<dbReference type="InterPro" id="IPR009053">
    <property type="entry name" value="Prefoldin"/>
</dbReference>
<dbReference type="OrthoDB" id="21413at2759"/>
<dbReference type="Pfam" id="PF02996">
    <property type="entry name" value="Prefoldin"/>
    <property type="match status" value="1"/>
</dbReference>
<organism evidence="3 4">
    <name type="scientific">Wickerhamiella sorbophila</name>
    <dbReference type="NCBI Taxonomy" id="45607"/>
    <lineage>
        <taxon>Eukaryota</taxon>
        <taxon>Fungi</taxon>
        <taxon>Dikarya</taxon>
        <taxon>Ascomycota</taxon>
        <taxon>Saccharomycotina</taxon>
        <taxon>Dipodascomycetes</taxon>
        <taxon>Dipodascales</taxon>
        <taxon>Trichomonascaceae</taxon>
        <taxon>Wickerhamiella</taxon>
    </lineage>
</organism>
<keyword evidence="4" id="KW-1185">Reference proteome</keyword>
<feature type="region of interest" description="Disordered" evidence="1">
    <location>
        <begin position="367"/>
        <end position="428"/>
    </location>
</feature>
<dbReference type="STRING" id="45607.A0A2T0FGU5"/>
<protein>
    <recommendedName>
        <fullName evidence="2">DUF3835 domain-containing protein</fullName>
    </recommendedName>
</protein>
<feature type="compositionally biased region" description="Basic and acidic residues" evidence="1">
    <location>
        <begin position="127"/>
        <end position="150"/>
    </location>
</feature>
<sequence>MSFEIIKKRLDEYITLQTTLKNSPEKIVRHEVVTVYLGDDYFVELKPDQAISFLERRINVLQNEVDTVKHLSGINEEGLPIMDIFEELDDDDNVINSRVDRAASAFEHLQKAMSGPQPDETPQLATKKVEEPREPKSEEPRIKEITEPKEQTFNGISKEDLLELHLVQDELDFDDEDDMDIDLDELEIDDDDDSDEDTEPLHGSLFPQTQKVRQLLTKQFPGLDEDRKAVRFAESLVVREFETSPDERKGLIIDEVHEVPAKPEEPVQEEPKRRGVSQFKLRRGNNSPTSSVAKSPRVATEAVEGSVSGRPADDPVSNVVKRPVSEVVEGPVSNVVERPVSDVMERPVFDVMERPVFDVVENPTPKRAVSDVVERPVSQSKKPNESASKSPKPKLTYSRRYKIPESRPAAVSLSAPKTPQPDPAYEGLGYIRDEDTALRKELEEEALHLFDQSTIPDEDFLALHDNALEDELDQLKDEKPILSAVTERDDSEPAGVDEIEKLNDMREIRLQYQRLRQRLVHKAGGYGKTEKDMEVEAIDEEGNPQKVSRFKAARIGMR</sequence>
<dbReference type="GeneID" id="36515586"/>
<evidence type="ECO:0000313" key="4">
    <source>
        <dbReference type="Proteomes" id="UP000238350"/>
    </source>
</evidence>
<dbReference type="Proteomes" id="UP000238350">
    <property type="component" value="Unassembled WGS sequence"/>
</dbReference>
<reference evidence="3 4" key="1">
    <citation type="submission" date="2017-04" db="EMBL/GenBank/DDBJ databases">
        <title>Genome sequencing of [Candida] sorbophila.</title>
        <authorList>
            <person name="Ahn J.O."/>
        </authorList>
    </citation>
    <scope>NUCLEOTIDE SEQUENCE [LARGE SCALE GENOMIC DNA]</scope>
    <source>
        <strain evidence="3 4">DS02</strain>
    </source>
</reference>
<dbReference type="InterPro" id="IPR004127">
    <property type="entry name" value="Prefoldin_subunit_alpha"/>
</dbReference>
<feature type="region of interest" description="Disordered" evidence="1">
    <location>
        <begin position="188"/>
        <end position="207"/>
    </location>
</feature>
<name>A0A2T0FGU5_9ASCO</name>
<gene>
    <name evidence="3" type="ORF">B9G98_01838</name>
</gene>
<evidence type="ECO:0000259" key="2">
    <source>
        <dbReference type="Pfam" id="PF12927"/>
    </source>
</evidence>
<feature type="compositionally biased region" description="Polar residues" evidence="1">
    <location>
        <begin position="284"/>
        <end position="293"/>
    </location>
</feature>
<accession>A0A2T0FGU5</accession>
<dbReference type="Pfam" id="PF12927">
    <property type="entry name" value="DUF3835"/>
    <property type="match status" value="1"/>
</dbReference>